<evidence type="ECO:0000256" key="12">
    <source>
        <dbReference type="PIRSR" id="PIRSR601461-1"/>
    </source>
</evidence>
<dbReference type="InterPro" id="IPR032799">
    <property type="entry name" value="TAXi_C"/>
</dbReference>
<evidence type="ECO:0000256" key="11">
    <source>
        <dbReference type="ARBA" id="ARBA00023288"/>
    </source>
</evidence>
<evidence type="ECO:0000313" key="17">
    <source>
        <dbReference type="EMBL" id="KAF4401962.1"/>
    </source>
</evidence>
<dbReference type="Pfam" id="PF14543">
    <property type="entry name" value="TAXi_N"/>
    <property type="match status" value="1"/>
</dbReference>
<dbReference type="EMBL" id="JAATIP010000092">
    <property type="protein sequence ID" value="KAF4375067.1"/>
    <property type="molecule type" value="Genomic_DNA"/>
</dbReference>
<dbReference type="SUPFAM" id="SSF50630">
    <property type="entry name" value="Acid proteases"/>
    <property type="match status" value="1"/>
</dbReference>
<dbReference type="EMBL" id="JAATIQ010000009">
    <property type="protein sequence ID" value="KAF4401962.1"/>
    <property type="molecule type" value="Genomic_DNA"/>
</dbReference>
<evidence type="ECO:0000256" key="14">
    <source>
        <dbReference type="SAM" id="MobiDB-lite"/>
    </source>
</evidence>
<dbReference type="Gene3D" id="2.40.70.10">
    <property type="entry name" value="Acid Proteases"/>
    <property type="match status" value="2"/>
</dbReference>
<keyword evidence="4" id="KW-0336">GPI-anchor</keyword>
<keyword evidence="6" id="KW-0732">Signal</keyword>
<protein>
    <recommendedName>
        <fullName evidence="15">Peptidase A1 domain-containing protein</fullName>
    </recommendedName>
</protein>
<dbReference type="PRINTS" id="PR00792">
    <property type="entry name" value="PEPSIN"/>
</dbReference>
<evidence type="ECO:0000256" key="3">
    <source>
        <dbReference type="ARBA" id="ARBA00022475"/>
    </source>
</evidence>
<feature type="domain" description="Peptidase A1" evidence="15">
    <location>
        <begin position="110"/>
        <end position="449"/>
    </location>
</feature>
<dbReference type="InterPro" id="IPR001969">
    <property type="entry name" value="Aspartic_peptidase_AS"/>
</dbReference>
<dbReference type="InterPro" id="IPR001461">
    <property type="entry name" value="Aspartic_peptidase_A1"/>
</dbReference>
<evidence type="ECO:0000256" key="9">
    <source>
        <dbReference type="ARBA" id="ARBA00023136"/>
    </source>
</evidence>
<dbReference type="Pfam" id="PF14541">
    <property type="entry name" value="TAXi_C"/>
    <property type="match status" value="1"/>
</dbReference>
<organism evidence="17 19">
    <name type="scientific">Cannabis sativa</name>
    <name type="common">Hemp</name>
    <name type="synonym">Marijuana</name>
    <dbReference type="NCBI Taxonomy" id="3483"/>
    <lineage>
        <taxon>Eukaryota</taxon>
        <taxon>Viridiplantae</taxon>
        <taxon>Streptophyta</taxon>
        <taxon>Embryophyta</taxon>
        <taxon>Tracheophyta</taxon>
        <taxon>Spermatophyta</taxon>
        <taxon>Magnoliopsida</taxon>
        <taxon>eudicotyledons</taxon>
        <taxon>Gunneridae</taxon>
        <taxon>Pentapetalae</taxon>
        <taxon>rosids</taxon>
        <taxon>fabids</taxon>
        <taxon>Rosales</taxon>
        <taxon>Cannabaceae</taxon>
        <taxon>Cannabis</taxon>
    </lineage>
</organism>
<feature type="active site" evidence="12">
    <location>
        <position position="128"/>
    </location>
</feature>
<keyword evidence="3" id="KW-1003">Cell membrane</keyword>
<dbReference type="Proteomes" id="UP000583929">
    <property type="component" value="Unassembled WGS sequence"/>
</dbReference>
<evidence type="ECO:0000256" key="7">
    <source>
        <dbReference type="ARBA" id="ARBA00022750"/>
    </source>
</evidence>
<comment type="subcellular location">
    <subcellularLocation>
        <location evidence="1">Cell membrane</location>
        <topology evidence="1">Lipid-anchor</topology>
        <topology evidence="1">GPI-anchor</topology>
    </subcellularLocation>
</comment>
<feature type="compositionally biased region" description="Polar residues" evidence="14">
    <location>
        <begin position="480"/>
        <end position="491"/>
    </location>
</feature>
<proteinExistence type="inferred from homology"/>
<evidence type="ECO:0000256" key="6">
    <source>
        <dbReference type="ARBA" id="ARBA00022729"/>
    </source>
</evidence>
<keyword evidence="19" id="KW-1185">Reference proteome</keyword>
<dbReference type="GO" id="GO:0006508">
    <property type="term" value="P:proteolysis"/>
    <property type="evidence" value="ECO:0007669"/>
    <property type="project" value="UniProtKB-KW"/>
</dbReference>
<feature type="active site" evidence="12">
    <location>
        <position position="332"/>
    </location>
</feature>
<dbReference type="Proteomes" id="UP000525078">
    <property type="component" value="Unassembled WGS sequence"/>
</dbReference>
<accession>A0A7J6I322</accession>
<evidence type="ECO:0000256" key="8">
    <source>
        <dbReference type="ARBA" id="ARBA00022801"/>
    </source>
</evidence>
<keyword evidence="8 13" id="KW-0378">Hydrolase</keyword>
<feature type="region of interest" description="Disordered" evidence="14">
    <location>
        <begin position="459"/>
        <end position="501"/>
    </location>
</feature>
<dbReference type="InterPro" id="IPR021109">
    <property type="entry name" value="Peptidase_aspartic_dom_sf"/>
</dbReference>
<comment type="similarity">
    <text evidence="2 13">Belongs to the peptidase A1 family.</text>
</comment>
<evidence type="ECO:0000256" key="10">
    <source>
        <dbReference type="ARBA" id="ARBA00023180"/>
    </source>
</evidence>
<dbReference type="GO" id="GO:0098552">
    <property type="term" value="C:side of membrane"/>
    <property type="evidence" value="ECO:0007669"/>
    <property type="project" value="UniProtKB-KW"/>
</dbReference>
<dbReference type="FunFam" id="2.40.70.10:FF:000014">
    <property type="entry name" value="Aspartyl protease family protein 1"/>
    <property type="match status" value="1"/>
</dbReference>
<dbReference type="PROSITE" id="PS00141">
    <property type="entry name" value="ASP_PROTEASE"/>
    <property type="match status" value="2"/>
</dbReference>
<dbReference type="FunFam" id="2.40.70.10:FF:000012">
    <property type="entry name" value="Aspartyl protease family protein 1"/>
    <property type="match status" value="1"/>
</dbReference>
<keyword evidence="9" id="KW-0472">Membrane</keyword>
<keyword evidence="10" id="KW-0325">Glycoprotein</keyword>
<gene>
    <name evidence="16" type="ORF">F8388_017213</name>
    <name evidence="17" type="ORF">G4B88_017474</name>
</gene>
<evidence type="ECO:0000313" key="16">
    <source>
        <dbReference type="EMBL" id="KAF4375067.1"/>
    </source>
</evidence>
<keyword evidence="5 13" id="KW-0645">Protease</keyword>
<evidence type="ECO:0000256" key="4">
    <source>
        <dbReference type="ARBA" id="ARBA00022622"/>
    </source>
</evidence>
<dbReference type="GO" id="GO:0005886">
    <property type="term" value="C:plasma membrane"/>
    <property type="evidence" value="ECO:0007669"/>
    <property type="project" value="UniProtKB-SubCell"/>
</dbReference>
<evidence type="ECO:0000256" key="2">
    <source>
        <dbReference type="ARBA" id="ARBA00007447"/>
    </source>
</evidence>
<evidence type="ECO:0000256" key="5">
    <source>
        <dbReference type="ARBA" id="ARBA00022670"/>
    </source>
</evidence>
<keyword evidence="7 13" id="KW-0064">Aspartyl protease</keyword>
<reference evidence="18 19" key="1">
    <citation type="journal article" date="2020" name="bioRxiv">
        <title>Sequence and annotation of 42 cannabis genomes reveals extensive copy number variation in cannabinoid synthesis and pathogen resistance genes.</title>
        <authorList>
            <person name="Mckernan K.J."/>
            <person name="Helbert Y."/>
            <person name="Kane L.T."/>
            <person name="Ebling H."/>
            <person name="Zhang L."/>
            <person name="Liu B."/>
            <person name="Eaton Z."/>
            <person name="Mclaughlin S."/>
            <person name="Kingan S."/>
            <person name="Baybayan P."/>
            <person name="Concepcion G."/>
            <person name="Jordan M."/>
            <person name="Riva A."/>
            <person name="Barbazuk W."/>
            <person name="Harkins T."/>
        </authorList>
    </citation>
    <scope>NUCLEOTIDE SEQUENCE [LARGE SCALE GENOMIC DNA]</scope>
    <source>
        <strain evidence="18 19">cv. Jamaican Lion 4</strain>
        <strain evidence="17">Father</strain>
        <strain evidence="16">Mother</strain>
        <tissue evidence="17">Leaf</tissue>
    </source>
</reference>
<feature type="compositionally biased region" description="Polar residues" evidence="14">
    <location>
        <begin position="460"/>
        <end position="471"/>
    </location>
</feature>
<sequence>MAATSNFVLGKALVYFLTLFLVVLCRGSVSCYGFGTFGFDIHHKFSDPVRGILGFDEVPQKGTVDYYKVLVHGDHLIKGRHLASDDQTTPLAFYPGNDTVQLGGPFGYLHYANISVGTPSSSYLVALDTGSDLFWLPCDCTSCVRGIRSGDEITEFNIFSPNASSTSKKVSCNSSLCDLQRRCPSQTSTCPYQVVYLSNGTSSTGYLVEDVLHLTTDDSKLKGVKAPITFGCGTVQTGSFLEGAAPNGLIGLGIEAISVPSLLAKEGYTSNSFSMCFGREGLGRIRFGDNGSVDQGETPFSLRETHPTYNVTITQINVGGTDANLEFSAIFDSGTSFTYLNDPAYTQISESFNKMANEDRHSSNSSIPFEYCYVLRPNQTSFEYPALNFTMKGGHVYPVKESIVVASDNGTLIYCLGVVKSENVNIIGQNFMTGYRITFDREKLILGWKDSNCFDEEETSTLPIKPSSSPAMSPAGTLSPEATSGSVNNTIKPEAAPPRNHSSKLNSFSFMFILLIICQFFVIV</sequence>
<dbReference type="GO" id="GO:0004190">
    <property type="term" value="F:aspartic-type endopeptidase activity"/>
    <property type="evidence" value="ECO:0007669"/>
    <property type="project" value="UniProtKB-KW"/>
</dbReference>
<dbReference type="InterPro" id="IPR033121">
    <property type="entry name" value="PEPTIDASE_A1"/>
</dbReference>
<dbReference type="PANTHER" id="PTHR13683">
    <property type="entry name" value="ASPARTYL PROTEASES"/>
    <property type="match status" value="1"/>
</dbReference>
<evidence type="ECO:0000256" key="1">
    <source>
        <dbReference type="ARBA" id="ARBA00004609"/>
    </source>
</evidence>
<dbReference type="InterPro" id="IPR032861">
    <property type="entry name" value="TAXi_N"/>
</dbReference>
<dbReference type="PROSITE" id="PS51767">
    <property type="entry name" value="PEPTIDASE_A1"/>
    <property type="match status" value="1"/>
</dbReference>
<comment type="caution">
    <text evidence="17">The sequence shown here is derived from an EMBL/GenBank/DDBJ whole genome shotgun (WGS) entry which is preliminary data.</text>
</comment>
<name>A0A7J6I322_CANSA</name>
<dbReference type="AlphaFoldDB" id="A0A7J6I322"/>
<evidence type="ECO:0000256" key="13">
    <source>
        <dbReference type="RuleBase" id="RU000454"/>
    </source>
</evidence>
<keyword evidence="11" id="KW-0449">Lipoprotein</keyword>
<evidence type="ECO:0000259" key="15">
    <source>
        <dbReference type="PROSITE" id="PS51767"/>
    </source>
</evidence>
<evidence type="ECO:0000313" key="19">
    <source>
        <dbReference type="Proteomes" id="UP000583929"/>
    </source>
</evidence>
<evidence type="ECO:0000313" key="18">
    <source>
        <dbReference type="Proteomes" id="UP000525078"/>
    </source>
</evidence>
<dbReference type="PANTHER" id="PTHR13683:SF826">
    <property type="entry name" value="ASPARTYL PROTEASE FAMILY PROTEIN 1"/>
    <property type="match status" value="1"/>
</dbReference>